<dbReference type="NCBIfam" id="TIGR01385">
    <property type="entry name" value="TFSII"/>
    <property type="match status" value="1"/>
</dbReference>
<dbReference type="GO" id="GO:0006368">
    <property type="term" value="P:transcription elongation by RNA polymerase II"/>
    <property type="evidence" value="ECO:0007669"/>
    <property type="project" value="InterPro"/>
</dbReference>
<evidence type="ECO:0000256" key="3">
    <source>
        <dbReference type="ARBA" id="ARBA00022771"/>
    </source>
</evidence>
<dbReference type="InterPro" id="IPR003617">
    <property type="entry name" value="TFIIS/CRSP70_N_sub"/>
</dbReference>
<keyword evidence="5 7" id="KW-0539">Nucleus</keyword>
<dbReference type="SUPFAM" id="SSF57783">
    <property type="entry name" value="Zinc beta-ribbon"/>
    <property type="match status" value="1"/>
</dbReference>
<dbReference type="InterPro" id="IPR035100">
    <property type="entry name" value="TF_IIS-typ"/>
</dbReference>
<dbReference type="PANTHER" id="PTHR11477">
    <property type="entry name" value="TRANSCRIPTION FACTOR S-II ZINC FINGER DOMAIN-CONTAINING PROTEIN"/>
    <property type="match status" value="1"/>
</dbReference>
<comment type="similarity">
    <text evidence="8">Belongs to the TFS-II family.</text>
</comment>
<keyword evidence="8" id="KW-0804">Transcription</keyword>
<sequence length="387" mass="43727">MEKELVEFFEAAKKAADAAASESADGGAEESRCLDALQQLKNFPVTYQLLVSTQVGKRLRHLTKHPRKKIQSFASELMEIWKDIVIKETNRNRKNESLDVKDSVKVESVSAGTPKAEKDQKPFSVKVEKVSKAESIKVEKIDRNGTPSSEKVSMSVGVKRERKVQSVDVVKIEKTDSAEKVKFEQRIKEEKQASGVKKQSLVPGAPPKLTSMVKSNDSVRDKVRDSLYQAFSKVSNEADEDVKDEVNACDPIRVAVSIESLLFEKWGGSLGAQKAKYRSLMFNLRDGNNPDFRRRVLLGHIKPERLINMNTAEMASDKRQNENKKIEEKALFDCERGGQPKATTDQFKCGRCGQRKCTYYQMQTRSADEPMTTYVTCVNCNNHWKFC</sequence>
<dbReference type="EMBL" id="JAXUIC010000008">
    <property type="protein sequence ID" value="KAK4579755.1"/>
    <property type="molecule type" value="Genomic_DNA"/>
</dbReference>
<dbReference type="Proteomes" id="UP001324115">
    <property type="component" value="Unassembled WGS sequence"/>
</dbReference>
<gene>
    <name evidence="13" type="ORF">RGQ29_029429</name>
</gene>
<dbReference type="InterPro" id="IPR006289">
    <property type="entry name" value="TFSII"/>
</dbReference>
<dbReference type="PROSITE" id="PS00466">
    <property type="entry name" value="ZF_TFIIS_1"/>
    <property type="match status" value="1"/>
</dbReference>
<dbReference type="Pfam" id="PF01096">
    <property type="entry name" value="Zn_ribbon_TFIIS"/>
    <property type="match status" value="1"/>
</dbReference>
<comment type="function">
    <text evidence="8">Necessary for efficient RNA polymerase II transcription elongation past template-encoded arresting sites.</text>
</comment>
<feature type="domain" description="TFIIS-type" evidence="10">
    <location>
        <begin position="345"/>
        <end position="385"/>
    </location>
</feature>
<dbReference type="PROSITE" id="PS51321">
    <property type="entry name" value="TFIIS_CENTRAL"/>
    <property type="match status" value="1"/>
</dbReference>
<dbReference type="SMART" id="SM00510">
    <property type="entry name" value="TFS2M"/>
    <property type="match status" value="1"/>
</dbReference>
<evidence type="ECO:0000259" key="10">
    <source>
        <dbReference type="PROSITE" id="PS51133"/>
    </source>
</evidence>
<keyword evidence="2 8" id="KW-0479">Metal-binding</keyword>
<keyword evidence="4 8" id="KW-0862">Zinc</keyword>
<dbReference type="InterPro" id="IPR036575">
    <property type="entry name" value="TFIIS_cen_dom_sf"/>
</dbReference>
<dbReference type="InterPro" id="IPR003618">
    <property type="entry name" value="TFIIS_cen_dom"/>
</dbReference>
<dbReference type="CDD" id="cd13749">
    <property type="entry name" value="Zn-ribbon_TFIIS"/>
    <property type="match status" value="1"/>
</dbReference>
<dbReference type="GO" id="GO:0008270">
    <property type="term" value="F:zinc ion binding"/>
    <property type="evidence" value="ECO:0007669"/>
    <property type="project" value="UniProtKB-UniRule"/>
</dbReference>
<dbReference type="GO" id="GO:0005634">
    <property type="term" value="C:nucleus"/>
    <property type="evidence" value="ECO:0007669"/>
    <property type="project" value="UniProtKB-SubCell"/>
</dbReference>
<evidence type="ECO:0000259" key="11">
    <source>
        <dbReference type="PROSITE" id="PS51319"/>
    </source>
</evidence>
<keyword evidence="8" id="KW-0238">DNA-binding</keyword>
<dbReference type="Pfam" id="PF08711">
    <property type="entry name" value="Med26"/>
    <property type="match status" value="1"/>
</dbReference>
<evidence type="ECO:0000259" key="12">
    <source>
        <dbReference type="PROSITE" id="PS51321"/>
    </source>
</evidence>
<dbReference type="InterPro" id="IPR035441">
    <property type="entry name" value="TFIIS/LEDGF_dom_sf"/>
</dbReference>
<evidence type="ECO:0000256" key="9">
    <source>
        <dbReference type="SAM" id="MobiDB-lite"/>
    </source>
</evidence>
<evidence type="ECO:0000256" key="8">
    <source>
        <dbReference type="RuleBase" id="RU368078"/>
    </source>
</evidence>
<dbReference type="SUPFAM" id="SSF47676">
    <property type="entry name" value="Conserved domain common to transcription factors TFIIS, elongin A, CRSP70"/>
    <property type="match status" value="1"/>
</dbReference>
<dbReference type="Pfam" id="PF07500">
    <property type="entry name" value="TFIIS_M"/>
    <property type="match status" value="1"/>
</dbReference>
<dbReference type="GO" id="GO:0003677">
    <property type="term" value="F:DNA binding"/>
    <property type="evidence" value="ECO:0007669"/>
    <property type="project" value="UniProtKB-KW"/>
</dbReference>
<protein>
    <recommendedName>
        <fullName evidence="8">Transcription elongation factor</fullName>
    </recommendedName>
</protein>
<evidence type="ECO:0000256" key="2">
    <source>
        <dbReference type="ARBA" id="ARBA00022723"/>
    </source>
</evidence>
<feature type="domain" description="TFIIS N-terminal" evidence="11">
    <location>
        <begin position="10"/>
        <end position="88"/>
    </location>
</feature>
<evidence type="ECO:0000256" key="5">
    <source>
        <dbReference type="ARBA" id="ARBA00023242"/>
    </source>
</evidence>
<evidence type="ECO:0000256" key="4">
    <source>
        <dbReference type="ARBA" id="ARBA00022833"/>
    </source>
</evidence>
<dbReference type="FunFam" id="2.20.25.10:FF:000001">
    <property type="entry name" value="Probable Transcription elongation factor S-II"/>
    <property type="match status" value="1"/>
</dbReference>
<dbReference type="InterPro" id="IPR001222">
    <property type="entry name" value="Znf_TFIIS"/>
</dbReference>
<dbReference type="PROSITE" id="PS51319">
    <property type="entry name" value="TFIIS_N"/>
    <property type="match status" value="1"/>
</dbReference>
<dbReference type="Gene3D" id="2.20.25.10">
    <property type="match status" value="1"/>
</dbReference>
<dbReference type="InterPro" id="IPR017923">
    <property type="entry name" value="TFIIS_N"/>
</dbReference>
<dbReference type="Gene3D" id="1.20.930.10">
    <property type="entry name" value="Conserved domain common to transcription factors TFIIS, elongin A, CRSP70"/>
    <property type="match status" value="1"/>
</dbReference>
<dbReference type="SUPFAM" id="SSF46942">
    <property type="entry name" value="Elongation factor TFIIS domain 2"/>
    <property type="match status" value="1"/>
</dbReference>
<keyword evidence="8" id="KW-0805">Transcription regulation</keyword>
<reference evidence="13 14" key="1">
    <citation type="journal article" date="2023" name="G3 (Bethesda)">
        <title>A haplotype-resolved chromosome-scale genome for Quercus rubra L. provides insights into the genetics of adaptive traits for red oak species.</title>
        <authorList>
            <person name="Kapoor B."/>
            <person name="Jenkins J."/>
            <person name="Schmutz J."/>
            <person name="Zhebentyayeva T."/>
            <person name="Kuelheim C."/>
            <person name="Coggeshall M."/>
            <person name="Heim C."/>
            <person name="Lasky J.R."/>
            <person name="Leites L."/>
            <person name="Islam-Faridi N."/>
            <person name="Romero-Severson J."/>
            <person name="DeLeo V.L."/>
            <person name="Lucas S.M."/>
            <person name="Lazic D."/>
            <person name="Gailing O."/>
            <person name="Carlson J."/>
            <person name="Staton M."/>
        </authorList>
    </citation>
    <scope>NUCLEOTIDE SEQUENCE [LARGE SCALE GENOMIC DNA]</scope>
    <source>
        <strain evidence="13">Pseudo-F2</strain>
    </source>
</reference>
<keyword evidence="14" id="KW-1185">Reference proteome</keyword>
<dbReference type="CDD" id="cd00183">
    <property type="entry name" value="TFIIS_I"/>
    <property type="match status" value="1"/>
</dbReference>
<proteinExistence type="inferred from homology"/>
<keyword evidence="3 6" id="KW-0863">Zinc-finger</keyword>
<dbReference type="AlphaFoldDB" id="A0AAN7IK92"/>
<comment type="subcellular location">
    <subcellularLocation>
        <location evidence="1 7 8">Nucleus</location>
    </subcellularLocation>
</comment>
<evidence type="ECO:0000313" key="14">
    <source>
        <dbReference type="Proteomes" id="UP001324115"/>
    </source>
</evidence>
<comment type="caution">
    <text evidence="13">The sequence shown here is derived from an EMBL/GenBank/DDBJ whole genome shotgun (WGS) entry which is preliminary data.</text>
</comment>
<dbReference type="SMART" id="SM00509">
    <property type="entry name" value="TFS2N"/>
    <property type="match status" value="1"/>
</dbReference>
<dbReference type="Gene3D" id="1.10.472.30">
    <property type="entry name" value="Transcription elongation factor S-II, central domain"/>
    <property type="match status" value="1"/>
</dbReference>
<name>A0AAN7IK92_QUERU</name>
<evidence type="ECO:0000256" key="1">
    <source>
        <dbReference type="ARBA" id="ARBA00004123"/>
    </source>
</evidence>
<dbReference type="SMART" id="SM00440">
    <property type="entry name" value="ZnF_C2C2"/>
    <property type="match status" value="1"/>
</dbReference>
<feature type="domain" description="TFIIS central" evidence="12">
    <location>
        <begin position="219"/>
        <end position="342"/>
    </location>
</feature>
<dbReference type="PIRSF" id="PIRSF006704">
    <property type="entry name" value="TF_IIS"/>
    <property type="match status" value="1"/>
</dbReference>
<dbReference type="PROSITE" id="PS51133">
    <property type="entry name" value="ZF_TFIIS_2"/>
    <property type="match status" value="1"/>
</dbReference>
<evidence type="ECO:0000256" key="6">
    <source>
        <dbReference type="PROSITE-ProRule" id="PRU00472"/>
    </source>
</evidence>
<feature type="region of interest" description="Disordered" evidence="9">
    <location>
        <begin position="194"/>
        <end position="216"/>
    </location>
</feature>
<evidence type="ECO:0000256" key="7">
    <source>
        <dbReference type="PROSITE-ProRule" id="PRU00649"/>
    </source>
</evidence>
<evidence type="ECO:0000313" key="13">
    <source>
        <dbReference type="EMBL" id="KAK4579755.1"/>
    </source>
</evidence>
<dbReference type="PANTHER" id="PTHR11477:SF0">
    <property type="entry name" value="IP08861P-RELATED"/>
    <property type="match status" value="1"/>
</dbReference>
<organism evidence="13 14">
    <name type="scientific">Quercus rubra</name>
    <name type="common">Northern red oak</name>
    <name type="synonym">Quercus borealis</name>
    <dbReference type="NCBI Taxonomy" id="3512"/>
    <lineage>
        <taxon>Eukaryota</taxon>
        <taxon>Viridiplantae</taxon>
        <taxon>Streptophyta</taxon>
        <taxon>Embryophyta</taxon>
        <taxon>Tracheophyta</taxon>
        <taxon>Spermatophyta</taxon>
        <taxon>Magnoliopsida</taxon>
        <taxon>eudicotyledons</taxon>
        <taxon>Gunneridae</taxon>
        <taxon>Pentapetalae</taxon>
        <taxon>rosids</taxon>
        <taxon>fabids</taxon>
        <taxon>Fagales</taxon>
        <taxon>Fagaceae</taxon>
        <taxon>Quercus</taxon>
    </lineage>
</organism>
<accession>A0AAN7IK92</accession>